<organism evidence="2 3">
    <name type="scientific">Paenibacillus spongiae</name>
    <dbReference type="NCBI Taxonomy" id="2909671"/>
    <lineage>
        <taxon>Bacteria</taxon>
        <taxon>Bacillati</taxon>
        <taxon>Bacillota</taxon>
        <taxon>Bacilli</taxon>
        <taxon>Bacillales</taxon>
        <taxon>Paenibacillaceae</taxon>
        <taxon>Paenibacillus</taxon>
    </lineage>
</organism>
<keyword evidence="3" id="KW-1185">Reference proteome</keyword>
<gene>
    <name evidence="2" type="ORF">L1F29_03415</name>
</gene>
<sequence length="171" mass="18111">MKYRNDPSVSGFQQPFGGQHQFPGIPDPFFNGGMGGPLIPFNPAMESNMPQFALQPTTEVIPKAASAKGGGFSLANLGGSLKDLQGIVDRMGGLDGILTTMTKVQKVVGSVQQMAPLIKLLAGSLKKGSAATASDDGDAGLSLPKRRRRRRRTTKGSGASSGRSRKRKRKR</sequence>
<protein>
    <recommendedName>
        <fullName evidence="4">Tyrosine protein kinase</fullName>
    </recommendedName>
</protein>
<reference evidence="2" key="1">
    <citation type="submission" date="2022-01" db="EMBL/GenBank/DDBJ databases">
        <title>Paenibacillus spongiae sp. nov., isolated from marine sponge.</title>
        <authorList>
            <person name="Li Z."/>
            <person name="Zhang M."/>
        </authorList>
    </citation>
    <scope>NUCLEOTIDE SEQUENCE</scope>
    <source>
        <strain evidence="2">PHS-Z3</strain>
    </source>
</reference>
<accession>A0ABY5SAI6</accession>
<evidence type="ECO:0000313" key="3">
    <source>
        <dbReference type="Proteomes" id="UP001057877"/>
    </source>
</evidence>
<dbReference type="Proteomes" id="UP001057877">
    <property type="component" value="Chromosome"/>
</dbReference>
<feature type="compositionally biased region" description="Basic residues" evidence="1">
    <location>
        <begin position="144"/>
        <end position="154"/>
    </location>
</feature>
<evidence type="ECO:0000313" key="2">
    <source>
        <dbReference type="EMBL" id="UVI30932.1"/>
    </source>
</evidence>
<evidence type="ECO:0008006" key="4">
    <source>
        <dbReference type="Google" id="ProtNLM"/>
    </source>
</evidence>
<feature type="compositionally biased region" description="Low complexity" evidence="1">
    <location>
        <begin position="128"/>
        <end position="142"/>
    </location>
</feature>
<dbReference type="RefSeq" id="WP_258386996.1">
    <property type="nucleotide sequence ID" value="NZ_CP091430.1"/>
</dbReference>
<name>A0ABY5SAI6_9BACL</name>
<proteinExistence type="predicted"/>
<evidence type="ECO:0000256" key="1">
    <source>
        <dbReference type="SAM" id="MobiDB-lite"/>
    </source>
</evidence>
<dbReference type="EMBL" id="CP091430">
    <property type="protein sequence ID" value="UVI30932.1"/>
    <property type="molecule type" value="Genomic_DNA"/>
</dbReference>
<feature type="region of interest" description="Disordered" evidence="1">
    <location>
        <begin position="128"/>
        <end position="171"/>
    </location>
</feature>